<accession>A0ABD3W7S5</accession>
<evidence type="ECO:0000256" key="7">
    <source>
        <dbReference type="RuleBase" id="RU910716"/>
    </source>
</evidence>
<feature type="transmembrane region" description="Helical" evidence="7">
    <location>
        <begin position="251"/>
        <end position="270"/>
    </location>
</feature>
<organism evidence="9 10">
    <name type="scientific">Sinanodonta woodiana</name>
    <name type="common">Chinese pond mussel</name>
    <name type="synonym">Anodonta woodiana</name>
    <dbReference type="NCBI Taxonomy" id="1069815"/>
    <lineage>
        <taxon>Eukaryota</taxon>
        <taxon>Metazoa</taxon>
        <taxon>Spiralia</taxon>
        <taxon>Lophotrochozoa</taxon>
        <taxon>Mollusca</taxon>
        <taxon>Bivalvia</taxon>
        <taxon>Autobranchia</taxon>
        <taxon>Heteroconchia</taxon>
        <taxon>Palaeoheterodonta</taxon>
        <taxon>Unionida</taxon>
        <taxon>Unionoidea</taxon>
        <taxon>Unionidae</taxon>
        <taxon>Unioninae</taxon>
        <taxon>Sinanodonta</taxon>
    </lineage>
</organism>
<feature type="region of interest" description="Disordered" evidence="8">
    <location>
        <begin position="37"/>
        <end position="56"/>
    </location>
</feature>
<comment type="similarity">
    <text evidence="2 7">Belongs to the XK family.</text>
</comment>
<sequence>MASRKKLPHSRRSIREEQTYLIHSHSIEFDDITRSDSVSTSTRSRNDTVDRASPGRKLSEESDRYCSSVLAKAAIHPFNWRDVFVSCSAILFFFFDVVTDCLLAVQYYRADIQIAFVLTTVFIVGPSLVTCGLNVRWYWLDYQNQQRALQRNNERTCRNEINVIETPKWLWTARFLVSICMMGPIIRALSIVSSWASLAWCLVSYHKALRYSHEDKENMGLPGMIFYFLWRLCEIGPRVIVLGLFAAQFTYAIFIFVPIHWMIMTGWLFCQKTRFYQNRCEERMFNIVCGYVLVFCFLNVRDGHTRFRALVFYAVIYLENVTMVMFWFYFTSEKSKWFYLPGFFVIIFGVVLQISFQLIYYRWFHPKGSGVIPCCLPKENFACYQSLCHSLDDELEDRTEDMTMPAHQSVAV</sequence>
<evidence type="ECO:0000256" key="2">
    <source>
        <dbReference type="ARBA" id="ARBA00008789"/>
    </source>
</evidence>
<dbReference type="Proteomes" id="UP001634394">
    <property type="component" value="Unassembled WGS sequence"/>
</dbReference>
<evidence type="ECO:0000313" key="10">
    <source>
        <dbReference type="Proteomes" id="UP001634394"/>
    </source>
</evidence>
<dbReference type="PANTHER" id="PTHR16024:SF6">
    <property type="entry name" value="XK-RELATED PROTEIN"/>
    <property type="match status" value="1"/>
</dbReference>
<evidence type="ECO:0000256" key="6">
    <source>
        <dbReference type="ARBA" id="ARBA00023136"/>
    </source>
</evidence>
<keyword evidence="4 7" id="KW-0812">Transmembrane</keyword>
<keyword evidence="5 7" id="KW-1133">Transmembrane helix</keyword>
<dbReference type="PANTHER" id="PTHR16024">
    <property type="entry name" value="XK-RELATED PROTEIN"/>
    <property type="match status" value="1"/>
</dbReference>
<dbReference type="EMBL" id="JBJQND010000008">
    <property type="protein sequence ID" value="KAL3869957.1"/>
    <property type="molecule type" value="Genomic_DNA"/>
</dbReference>
<feature type="transmembrane region" description="Helical" evidence="7">
    <location>
        <begin position="282"/>
        <end position="300"/>
    </location>
</feature>
<dbReference type="GO" id="GO:0005886">
    <property type="term" value="C:plasma membrane"/>
    <property type="evidence" value="ECO:0007669"/>
    <property type="project" value="UniProtKB-SubCell"/>
</dbReference>
<keyword evidence="3" id="KW-1003">Cell membrane</keyword>
<dbReference type="AlphaFoldDB" id="A0ABD3W7S5"/>
<feature type="transmembrane region" description="Helical" evidence="7">
    <location>
        <begin position="115"/>
        <end position="139"/>
    </location>
</feature>
<evidence type="ECO:0000256" key="1">
    <source>
        <dbReference type="ARBA" id="ARBA00004651"/>
    </source>
</evidence>
<evidence type="ECO:0000256" key="8">
    <source>
        <dbReference type="SAM" id="MobiDB-lite"/>
    </source>
</evidence>
<feature type="transmembrane region" description="Helical" evidence="7">
    <location>
        <begin position="312"/>
        <end position="330"/>
    </location>
</feature>
<dbReference type="InterPro" id="IPR050895">
    <property type="entry name" value="XK-related_scramblase"/>
</dbReference>
<proteinExistence type="inferred from homology"/>
<feature type="transmembrane region" description="Helical" evidence="7">
    <location>
        <begin position="83"/>
        <end position="103"/>
    </location>
</feature>
<evidence type="ECO:0000256" key="3">
    <source>
        <dbReference type="ARBA" id="ARBA00022475"/>
    </source>
</evidence>
<evidence type="ECO:0000256" key="4">
    <source>
        <dbReference type="ARBA" id="ARBA00022692"/>
    </source>
</evidence>
<reference evidence="9 10" key="1">
    <citation type="submission" date="2024-11" db="EMBL/GenBank/DDBJ databases">
        <title>Chromosome-level genome assembly of the freshwater bivalve Anodonta woodiana.</title>
        <authorList>
            <person name="Chen X."/>
        </authorList>
    </citation>
    <scope>NUCLEOTIDE SEQUENCE [LARGE SCALE GENOMIC DNA]</scope>
    <source>
        <strain evidence="9">MN2024</strain>
        <tissue evidence="9">Gills</tissue>
    </source>
</reference>
<keyword evidence="10" id="KW-1185">Reference proteome</keyword>
<feature type="transmembrane region" description="Helical" evidence="7">
    <location>
        <begin position="337"/>
        <end position="360"/>
    </location>
</feature>
<evidence type="ECO:0000313" key="9">
    <source>
        <dbReference type="EMBL" id="KAL3869957.1"/>
    </source>
</evidence>
<gene>
    <name evidence="9" type="ORF">ACJMK2_042577</name>
</gene>
<evidence type="ECO:0000256" key="5">
    <source>
        <dbReference type="ARBA" id="ARBA00022989"/>
    </source>
</evidence>
<dbReference type="Pfam" id="PF09815">
    <property type="entry name" value="XK-related"/>
    <property type="match status" value="1"/>
</dbReference>
<comment type="subcellular location">
    <subcellularLocation>
        <location evidence="1">Cell membrane</location>
        <topology evidence="1">Multi-pass membrane protein</topology>
    </subcellularLocation>
    <subcellularLocation>
        <location evidence="7">Membrane</location>
        <topology evidence="7">Multi-pass membrane protein</topology>
    </subcellularLocation>
</comment>
<dbReference type="InterPro" id="IPR018629">
    <property type="entry name" value="XK-rel"/>
</dbReference>
<protein>
    <recommendedName>
        <fullName evidence="7">XK-related protein</fullName>
    </recommendedName>
</protein>
<comment type="caution">
    <text evidence="9">The sequence shown here is derived from an EMBL/GenBank/DDBJ whole genome shotgun (WGS) entry which is preliminary data.</text>
</comment>
<keyword evidence="6 7" id="KW-0472">Membrane</keyword>
<name>A0ABD3W7S5_SINWO</name>